<dbReference type="PROSITE" id="PS50114">
    <property type="entry name" value="GATA_ZN_FINGER_2"/>
    <property type="match status" value="1"/>
</dbReference>
<dbReference type="EMBL" id="JAATEM010000007">
    <property type="protein sequence ID" value="NJP49960.1"/>
    <property type="molecule type" value="Genomic_DNA"/>
</dbReference>
<name>A0ABX1A166_9ACTN</name>
<accession>A0ABX1A166</accession>
<dbReference type="InterPro" id="IPR000679">
    <property type="entry name" value="Znf_GATA"/>
</dbReference>
<evidence type="ECO:0000313" key="3">
    <source>
        <dbReference type="Proteomes" id="UP000730591"/>
    </source>
</evidence>
<reference evidence="2 3" key="1">
    <citation type="submission" date="2020-03" db="EMBL/GenBank/DDBJ databases">
        <title>WGS of actinomycetes isolated from Thailand.</title>
        <authorList>
            <person name="Thawai C."/>
        </authorList>
    </citation>
    <scope>NUCLEOTIDE SEQUENCE [LARGE SCALE GENOMIC DNA]</scope>
    <source>
        <strain evidence="2 3">SBST2-5</strain>
    </source>
</reference>
<comment type="caution">
    <text evidence="2">The sequence shown here is derived from an EMBL/GenBank/DDBJ whole genome shotgun (WGS) entry which is preliminary data.</text>
</comment>
<protein>
    <recommendedName>
        <fullName evidence="1">GATA-type domain-containing protein</fullName>
    </recommendedName>
</protein>
<evidence type="ECO:0000259" key="1">
    <source>
        <dbReference type="PROSITE" id="PS50114"/>
    </source>
</evidence>
<feature type="domain" description="GATA-type" evidence="1">
    <location>
        <begin position="1"/>
        <end position="55"/>
    </location>
</feature>
<organism evidence="2 3">
    <name type="scientific">Streptomyces composti</name>
    <dbReference type="NCBI Taxonomy" id="2720025"/>
    <lineage>
        <taxon>Bacteria</taxon>
        <taxon>Bacillati</taxon>
        <taxon>Actinomycetota</taxon>
        <taxon>Actinomycetes</taxon>
        <taxon>Kitasatosporales</taxon>
        <taxon>Streptomycetaceae</taxon>
        <taxon>Streptomyces</taxon>
    </lineage>
</organism>
<evidence type="ECO:0000313" key="2">
    <source>
        <dbReference type="EMBL" id="NJP49960.1"/>
    </source>
</evidence>
<sequence length="90" mass="9568">MGTETACRICGLSGPVFWRDGEPTGTVCPCCGGESGLDDLGHPGARETMRTIRARRGHWAGLGAPWADPAARPADWDVLVQLGALPPVWR</sequence>
<gene>
    <name evidence="2" type="ORF">HCJ93_07715</name>
</gene>
<proteinExistence type="predicted"/>
<dbReference type="Proteomes" id="UP000730591">
    <property type="component" value="Unassembled WGS sequence"/>
</dbReference>
<keyword evidence="3" id="KW-1185">Reference proteome</keyword>